<reference evidence="1 3" key="1">
    <citation type="submission" date="2015-11" db="EMBL/GenBank/DDBJ databases">
        <title>Genomic analysis of 38 Legionella species identifies large and diverse effector repertoires.</title>
        <authorList>
            <person name="Burstein D."/>
            <person name="Amaro F."/>
            <person name="Zusman T."/>
            <person name="Lifshitz Z."/>
            <person name="Cohen O."/>
            <person name="Gilbert J.A."/>
            <person name="Pupko T."/>
            <person name="Shuman H.A."/>
            <person name="Segal G."/>
        </authorList>
    </citation>
    <scope>NUCLEOTIDE SEQUENCE [LARGE SCALE GENOMIC DNA]</scope>
    <source>
        <strain evidence="1 3">ORW</strain>
    </source>
</reference>
<evidence type="ECO:0000313" key="4">
    <source>
        <dbReference type="Proteomes" id="UP000277577"/>
    </source>
</evidence>
<dbReference type="EMBL" id="LNXW01000013">
    <property type="protein sequence ID" value="KTC80736.1"/>
    <property type="molecule type" value="Genomic_DNA"/>
</dbReference>
<dbReference type="Proteomes" id="UP000277577">
    <property type="component" value="Chromosome"/>
</dbReference>
<evidence type="ECO:0000313" key="3">
    <source>
        <dbReference type="Proteomes" id="UP000054921"/>
    </source>
</evidence>
<gene>
    <name evidence="1" type="primary">wecB</name>
    <name evidence="1" type="ORF">Lche_2756</name>
    <name evidence="2" type="ORF">NCTC11976_00844</name>
</gene>
<reference evidence="2 4" key="2">
    <citation type="submission" date="2018-12" db="EMBL/GenBank/DDBJ databases">
        <authorList>
            <consortium name="Pathogen Informatics"/>
        </authorList>
    </citation>
    <scope>NUCLEOTIDE SEQUENCE [LARGE SCALE GENOMIC DNA]</scope>
    <source>
        <strain evidence="2 4">NCTC11976</strain>
    </source>
</reference>
<accession>A0A0W0SBK7</accession>
<dbReference type="PATRIC" id="fig|28084.5.peg.2985"/>
<organism evidence="1 3">
    <name type="scientific">Legionella cherrii</name>
    <dbReference type="NCBI Taxonomy" id="28084"/>
    <lineage>
        <taxon>Bacteria</taxon>
        <taxon>Pseudomonadati</taxon>
        <taxon>Pseudomonadota</taxon>
        <taxon>Gammaproteobacteria</taxon>
        <taxon>Legionellales</taxon>
        <taxon>Legionellaceae</taxon>
        <taxon>Legionella</taxon>
    </lineage>
</organism>
<dbReference type="Gene3D" id="3.40.50.2000">
    <property type="entry name" value="Glycogen Phosphorylase B"/>
    <property type="match status" value="1"/>
</dbReference>
<proteinExistence type="predicted"/>
<dbReference type="EMBL" id="LR134173">
    <property type="protein sequence ID" value="VEB34443.1"/>
    <property type="molecule type" value="Genomic_DNA"/>
</dbReference>
<dbReference type="SUPFAM" id="SSF53756">
    <property type="entry name" value="UDP-Glycosyltransferase/glycogen phosphorylase"/>
    <property type="match status" value="1"/>
</dbReference>
<dbReference type="AlphaFoldDB" id="A0A0W0SBK7"/>
<name>A0A0W0SBK7_9GAMM</name>
<protein>
    <submittedName>
        <fullName evidence="1">UDP-N-acetylglucosamine 2-epimerase</fullName>
    </submittedName>
</protein>
<dbReference type="Proteomes" id="UP000054921">
    <property type="component" value="Unassembled WGS sequence"/>
</dbReference>
<evidence type="ECO:0000313" key="2">
    <source>
        <dbReference type="EMBL" id="VEB34443.1"/>
    </source>
</evidence>
<dbReference type="RefSeq" id="WP_237761351.1">
    <property type="nucleotide sequence ID" value="NZ_CAAAIT010000005.1"/>
</dbReference>
<evidence type="ECO:0000313" key="1">
    <source>
        <dbReference type="EMBL" id="KTC80736.1"/>
    </source>
</evidence>
<dbReference type="STRING" id="28084.Lche_2756"/>
<keyword evidence="4" id="KW-1185">Reference proteome</keyword>
<sequence length="75" mass="8958">MLKEITILGRRLKLIEMSRVIGKFDKHTNHVLAHTGQEFDYKLNQIFFGDWEIRKPDYFLDAHINLLLSEHLHVN</sequence>